<keyword evidence="1" id="KW-0732">Signal</keyword>
<dbReference type="Pfam" id="PF25778">
    <property type="entry name" value="DUF7948"/>
    <property type="match status" value="1"/>
</dbReference>
<reference evidence="4" key="1">
    <citation type="submission" date="2020-11" db="EMBL/GenBank/DDBJ databases">
        <title>Bacterial whole genome sequence for Panacibacter sp. DH6.</title>
        <authorList>
            <person name="Le V."/>
            <person name="Ko S."/>
            <person name="Ahn C.-Y."/>
            <person name="Oh H.-M."/>
        </authorList>
    </citation>
    <scope>NUCLEOTIDE SEQUENCE</scope>
    <source>
        <strain evidence="4">DH6</strain>
    </source>
</reference>
<dbReference type="NCBIfam" id="TIGR04183">
    <property type="entry name" value="Por_Secre_tail"/>
    <property type="match status" value="1"/>
</dbReference>
<dbReference type="RefSeq" id="WP_196990033.1">
    <property type="nucleotide sequence ID" value="NZ_JADWYR010000001.1"/>
</dbReference>
<dbReference type="AlphaFoldDB" id="A0A931E5R5"/>
<sequence>MKFLLTLSSFFCLAYYVNAQDAHFIQNKGQWNEKVKFSVNNGSSNIFLLSKGYKVSINSASDLKTIAEHLGRHQPDKERRNNKKLLLRSHAYEVNFVNANPLAEVITGEASATYSNYLSGNDQSKWQFNCKSFSTVTFKNIYPGIDVRYFMNDHQFKYDLIVNPGADVTKILLEFKGTSGISKFGNDLLIKTSLGNLSELKPYTYQVTPGGEIEVATDFVVEGSRVYFNVNDYDKSKPLIIDPVLTFSTFSGSTADNWGYSSAYDAQGNFYLAGTVFGTGFPVNNGAMQHDFAGGFIDNGISGFDIGIIKFDPTGSNRIYATYLGGSGNEEPHNLWVNKSGELVIAGSTNSSDFPVTLSPYGTAGARDIFIAKLDAAGQTLIASRKIGGSGDDAVNIKTKEQLSGATATNRAYGDDCRSEVITDNSDNIYFGASTQSVNFPVTNNAFQKALSGFQDGIVVKLSSNLDSVYFSSFLGGSGDDAVFSIALSPLNNHLYVAGATTSNNLLTTGNNAGPILYKSFRGGTTDGYIAEIANDGSTIMNMSYVGSRQDDMVYFLALDKAGYPYVTGTATEAFPVINAGYKTGANGKQFITKFSPSLNQVIYSTNFGTGRSYPDIVPTAFGLDNCQNVYISGWGGGLNLSGYYSANTTGLAVTSNAIRSNTDGSDAYVFVLEKNAGSQLYGTFFGNYVANGFDDIGDHTEGGNSRFDSNGNLYLAICGNCLKTGTFPTTAGAWSTTNQATTGAECSMTATKINMNLQTCVLPVKIGVFTGVYKNEQSLLQWKTLQEINSNYFEIEHSVDAQNFNSIGKVNASGNSNVVKDYSFAHRNPGIGLHYYRLKLHDKDETAVNSNIVTVVAGNEGLVVTLFPNPAHSSITLNYPPLVKETFVNILSSKGEIVTRVLLAAGSQQKETDIRSLSSGSYFIQFQNNGKIENIPFIKQ</sequence>
<dbReference type="PANTHER" id="PTHR35580:SF1">
    <property type="entry name" value="PHYTASE-LIKE DOMAIN-CONTAINING PROTEIN"/>
    <property type="match status" value="1"/>
</dbReference>
<proteinExistence type="predicted"/>
<dbReference type="InterPro" id="IPR057708">
    <property type="entry name" value="DUF7948"/>
</dbReference>
<feature type="chain" id="PRO_5037265816" evidence="1">
    <location>
        <begin position="20"/>
        <end position="941"/>
    </location>
</feature>
<evidence type="ECO:0000259" key="2">
    <source>
        <dbReference type="Pfam" id="PF18962"/>
    </source>
</evidence>
<dbReference type="InterPro" id="IPR052918">
    <property type="entry name" value="Motility_Chemotaxis_Reg"/>
</dbReference>
<accession>A0A931E5R5</accession>
<protein>
    <submittedName>
        <fullName evidence="4">T9SS type A sorting domain-containing protein</fullName>
    </submittedName>
</protein>
<comment type="caution">
    <text evidence="4">The sequence shown here is derived from an EMBL/GenBank/DDBJ whole genome shotgun (WGS) entry which is preliminary data.</text>
</comment>
<name>A0A931E5R5_9BACT</name>
<dbReference type="PANTHER" id="PTHR35580">
    <property type="entry name" value="CELL SURFACE GLYCOPROTEIN (S-LAYER PROTEIN)-LIKE PROTEIN"/>
    <property type="match status" value="1"/>
</dbReference>
<dbReference type="Pfam" id="PF18962">
    <property type="entry name" value="Por_Secre_tail"/>
    <property type="match status" value="1"/>
</dbReference>
<feature type="domain" description="DUF7948" evidence="3">
    <location>
        <begin position="24"/>
        <end position="244"/>
    </location>
</feature>
<gene>
    <name evidence="4" type="ORF">I5907_07180</name>
</gene>
<feature type="signal peptide" evidence="1">
    <location>
        <begin position="1"/>
        <end position="19"/>
    </location>
</feature>
<keyword evidence="5" id="KW-1185">Reference proteome</keyword>
<dbReference type="Proteomes" id="UP000628448">
    <property type="component" value="Unassembled WGS sequence"/>
</dbReference>
<feature type="domain" description="Secretion system C-terminal sorting" evidence="2">
    <location>
        <begin position="867"/>
        <end position="932"/>
    </location>
</feature>
<dbReference type="EMBL" id="JADWYR010000001">
    <property type="protein sequence ID" value="MBG9376011.1"/>
    <property type="molecule type" value="Genomic_DNA"/>
</dbReference>
<organism evidence="4 5">
    <name type="scientific">Panacibacter microcysteis</name>
    <dbReference type="NCBI Taxonomy" id="2793269"/>
    <lineage>
        <taxon>Bacteria</taxon>
        <taxon>Pseudomonadati</taxon>
        <taxon>Bacteroidota</taxon>
        <taxon>Chitinophagia</taxon>
        <taxon>Chitinophagales</taxon>
        <taxon>Chitinophagaceae</taxon>
        <taxon>Panacibacter</taxon>
    </lineage>
</organism>
<dbReference type="InterPro" id="IPR026444">
    <property type="entry name" value="Secre_tail"/>
</dbReference>
<evidence type="ECO:0000313" key="4">
    <source>
        <dbReference type="EMBL" id="MBG9376011.1"/>
    </source>
</evidence>
<evidence type="ECO:0000313" key="5">
    <source>
        <dbReference type="Proteomes" id="UP000628448"/>
    </source>
</evidence>
<evidence type="ECO:0000256" key="1">
    <source>
        <dbReference type="SAM" id="SignalP"/>
    </source>
</evidence>
<evidence type="ECO:0000259" key="3">
    <source>
        <dbReference type="Pfam" id="PF25778"/>
    </source>
</evidence>